<evidence type="ECO:0000313" key="3">
    <source>
        <dbReference type="Proteomes" id="UP000240042"/>
    </source>
</evidence>
<proteinExistence type="predicted"/>
<evidence type="ECO:0000313" key="2">
    <source>
        <dbReference type="EMBL" id="SFB69036.1"/>
    </source>
</evidence>
<keyword evidence="1" id="KW-0812">Transmembrane</keyword>
<keyword evidence="3" id="KW-1185">Reference proteome</keyword>
<keyword evidence="1" id="KW-0472">Membrane</keyword>
<reference evidence="3" key="1">
    <citation type="submission" date="2016-10" db="EMBL/GenBank/DDBJ databases">
        <authorList>
            <person name="Varghese N."/>
            <person name="Submissions S."/>
        </authorList>
    </citation>
    <scope>NUCLEOTIDE SEQUENCE [LARGE SCALE GENOMIC DNA]</scope>
    <source>
        <strain evidence="3">ATCC 43811</strain>
    </source>
</reference>
<evidence type="ECO:0000256" key="1">
    <source>
        <dbReference type="SAM" id="Phobius"/>
    </source>
</evidence>
<dbReference type="Proteomes" id="UP000240042">
    <property type="component" value="Unassembled WGS sequence"/>
</dbReference>
<dbReference type="EMBL" id="FOKY01000001">
    <property type="protein sequence ID" value="SFB69036.1"/>
    <property type="molecule type" value="Genomic_DNA"/>
</dbReference>
<protein>
    <submittedName>
        <fullName evidence="2">Uncharacterized protein</fullName>
    </submittedName>
</protein>
<dbReference type="RefSeq" id="WP_092317451.1">
    <property type="nucleotide sequence ID" value="NZ_FOKY01000001.1"/>
</dbReference>
<dbReference type="AlphaFoldDB" id="A0A1I1D3X7"/>
<accession>A0A1I1D3X7</accession>
<sequence length="59" mass="6898">MIKTTILGLIFLLPNFIFSQDTDKQYVLTPGGLFFMIFSWAAIIIWNIICFKKILENKK</sequence>
<name>A0A1I1D3X7_BREAD</name>
<gene>
    <name evidence="2" type="ORF">SAMN02745150_00236</name>
</gene>
<organism evidence="2 3">
    <name type="scientific">Brevinema andersonii</name>
    <dbReference type="NCBI Taxonomy" id="34097"/>
    <lineage>
        <taxon>Bacteria</taxon>
        <taxon>Pseudomonadati</taxon>
        <taxon>Spirochaetota</taxon>
        <taxon>Spirochaetia</taxon>
        <taxon>Brevinematales</taxon>
        <taxon>Brevinemataceae</taxon>
        <taxon>Brevinema</taxon>
    </lineage>
</organism>
<feature type="transmembrane region" description="Helical" evidence="1">
    <location>
        <begin position="29"/>
        <end position="49"/>
    </location>
</feature>
<dbReference type="STRING" id="34097.SAMN02745150_00236"/>
<keyword evidence="1" id="KW-1133">Transmembrane helix</keyword>